<protein>
    <submittedName>
        <fullName evidence="1">Uncharacterized protein</fullName>
    </submittedName>
</protein>
<reference evidence="1 2" key="1">
    <citation type="submission" date="2019-08" db="EMBL/GenBank/DDBJ databases">
        <title>Bacterial whole genome sequence for Glaciihabitans sp. CHu50b-6-2.</title>
        <authorList>
            <person name="Jin L."/>
        </authorList>
    </citation>
    <scope>NUCLEOTIDE SEQUENCE [LARGE SCALE GENOMIC DNA]</scope>
    <source>
        <strain evidence="1 2">CHu50b-6-2</strain>
    </source>
</reference>
<comment type="caution">
    <text evidence="1">The sequence shown here is derived from an EMBL/GenBank/DDBJ whole genome shotgun (WGS) entry which is preliminary data.</text>
</comment>
<organism evidence="1 2">
    <name type="scientific">Lacisediminihabitans profunda</name>
    <dbReference type="NCBI Taxonomy" id="2594790"/>
    <lineage>
        <taxon>Bacteria</taxon>
        <taxon>Bacillati</taxon>
        <taxon>Actinomycetota</taxon>
        <taxon>Actinomycetes</taxon>
        <taxon>Micrococcales</taxon>
        <taxon>Microbacteriaceae</taxon>
        <taxon>Lacisediminihabitans</taxon>
    </lineage>
</organism>
<dbReference type="RefSeq" id="WP_147783807.1">
    <property type="nucleotide sequence ID" value="NZ_VRMG01000008.1"/>
</dbReference>
<name>A0A5C8UNF1_9MICO</name>
<evidence type="ECO:0000313" key="2">
    <source>
        <dbReference type="Proteomes" id="UP000321379"/>
    </source>
</evidence>
<dbReference type="EMBL" id="VRMG01000008">
    <property type="protein sequence ID" value="TXN29763.1"/>
    <property type="molecule type" value="Genomic_DNA"/>
</dbReference>
<sequence length="313" mass="35310">MSSGFRTLPDGIKAQIDAIGPVRFVFGAARAYSDDLRRRWVGSLDLEQVEDGVWLGVPPASTGRWSQWNMAGRVIVRKDLPKTTRSWTIEAPDFQGGGTHPVDFTRDAYQRQRLYGRQIEASVVRTDEPRDSLVGSVLLELQGPFDAALENEYLYAASLSRTWFGSATVFALDEAGVPQIPDHKFAWEFLPDGTREQIREALERKLGQGARTGEIDIMVDRLVRVNSLNPVARLVGSTGLQRYIGYQFGDDFVAFENPRLGNALYILQGDWAALSQLSRSELLASRVGEFDRIIHTANWFDKLRLAVYDYRHR</sequence>
<evidence type="ECO:0000313" key="1">
    <source>
        <dbReference type="EMBL" id="TXN29763.1"/>
    </source>
</evidence>
<dbReference type="Proteomes" id="UP000321379">
    <property type="component" value="Unassembled WGS sequence"/>
</dbReference>
<accession>A0A5C8UNF1</accession>
<gene>
    <name evidence="1" type="ORF">FVP33_11475</name>
</gene>
<dbReference type="AlphaFoldDB" id="A0A5C8UNF1"/>
<proteinExistence type="predicted"/>
<keyword evidence="2" id="KW-1185">Reference proteome</keyword>